<gene>
    <name evidence="8" type="ORF">CMQ_7269</name>
</gene>
<dbReference type="eggNOG" id="ENOG502QRUI">
    <property type="taxonomic scope" value="Eukaryota"/>
</dbReference>
<evidence type="ECO:0000256" key="1">
    <source>
        <dbReference type="ARBA" id="ARBA00004141"/>
    </source>
</evidence>
<dbReference type="Proteomes" id="UP000007796">
    <property type="component" value="Unassembled WGS sequence"/>
</dbReference>
<dbReference type="Gene3D" id="3.30.70.1730">
    <property type="match status" value="1"/>
</dbReference>
<keyword evidence="4 7" id="KW-1133">Transmembrane helix</keyword>
<evidence type="ECO:0000256" key="3">
    <source>
        <dbReference type="ARBA" id="ARBA00022692"/>
    </source>
</evidence>
<dbReference type="RefSeq" id="XP_014169749.1">
    <property type="nucleotide sequence ID" value="XM_014314274.1"/>
</dbReference>
<feature type="transmembrane region" description="Helical" evidence="7">
    <location>
        <begin position="509"/>
        <end position="525"/>
    </location>
</feature>
<evidence type="ECO:0000313" key="9">
    <source>
        <dbReference type="Proteomes" id="UP000007796"/>
    </source>
</evidence>
<evidence type="ECO:0000256" key="4">
    <source>
        <dbReference type="ARBA" id="ARBA00022989"/>
    </source>
</evidence>
<comment type="subcellular location">
    <subcellularLocation>
        <location evidence="1">Membrane</location>
        <topology evidence="1">Multi-pass membrane protein</topology>
    </subcellularLocation>
</comment>
<feature type="compositionally biased region" description="Basic and acidic residues" evidence="6">
    <location>
        <begin position="474"/>
        <end position="485"/>
    </location>
</feature>
<feature type="compositionally biased region" description="Low complexity" evidence="6">
    <location>
        <begin position="426"/>
        <end position="436"/>
    </location>
</feature>
<accession>F0XP94</accession>
<dbReference type="OrthoDB" id="5546837at2759"/>
<dbReference type="InParanoid" id="F0XP94"/>
<feature type="transmembrane region" description="Helical" evidence="7">
    <location>
        <begin position="561"/>
        <end position="579"/>
    </location>
</feature>
<dbReference type="GO" id="GO:0016020">
    <property type="term" value="C:membrane"/>
    <property type="evidence" value="ECO:0007669"/>
    <property type="project" value="UniProtKB-SubCell"/>
</dbReference>
<keyword evidence="5 7" id="KW-0472">Membrane</keyword>
<sequence length="604" mass="65574">MPPRLAPPMCSAQLLRRSLAEGPACSLRLSRASSPASIASTASTAPLHTTARMAAAVTVGPGGRLVLPADYVPPTQPPSAKRPDIRKSQLLRSYTSLLRSTPLMLVFQHGNLTGPEWTAVRRELALALDRAAEQQALDGIAWPVDLAASIRLQVIRTRIFDVALRLTEFYEPEPQTSQTSQNPHTYTHDLSAAAYAAVQQARSDGVTAADRSVYGQLAPLMTGPLAVLTFPAVSPAHLAAALSVLAPVSPAFPAPGRKKNPGYYEPVVQAALPKLLLLGGRVEGRAFDADGVRWVGAINGGRTGLQAQLVALLQAAGLGLTTALEGAGKNLWLTMESRRTMLEEDGRPTRPGRPAHPPSDPAVFCARWSADDSTNLLYIYTLLHTMDFAPYQSSSPENERTFSPPAPSPRTSLERPRFSPRQQNNASPAAKTTSTASPPPLQHPQPQRQWAGGMPSPTYYSYQQGASGGISDGDDGRRRGSLDPYDGRDNVISEFDTSLGLRLDYEACLAYLALPPVGSILLLILERKSDYVRFHAWQASLVFTAFFVLHLLFSWSTVLSWLIFLADLGLMAWLTYNAYRDADTLDRFEVPFFGRIANKIVDDE</sequence>
<evidence type="ECO:0000256" key="2">
    <source>
        <dbReference type="ARBA" id="ARBA00008889"/>
    </source>
</evidence>
<reference evidence="8 9" key="1">
    <citation type="journal article" date="2011" name="Proc. Natl. Acad. Sci. U.S.A.">
        <title>Genome and transcriptome analyses of the mountain pine beetle-fungal symbiont Grosmannia clavigera, a lodgepole pine pathogen.</title>
        <authorList>
            <person name="DiGuistini S."/>
            <person name="Wang Y."/>
            <person name="Liao N.Y."/>
            <person name="Taylor G."/>
            <person name="Tanguay P."/>
            <person name="Feau N."/>
            <person name="Henrissat B."/>
            <person name="Chan S.K."/>
            <person name="Hesse-Orce U."/>
            <person name="Alamouti S.M."/>
            <person name="Tsui C.K.M."/>
            <person name="Docking R.T."/>
            <person name="Levasseur A."/>
            <person name="Haridas S."/>
            <person name="Robertson G."/>
            <person name="Birol I."/>
            <person name="Holt R.A."/>
            <person name="Marra M.A."/>
            <person name="Hamelin R.C."/>
            <person name="Hirst M."/>
            <person name="Jones S.J.M."/>
            <person name="Bohlmann J."/>
            <person name="Breuil C."/>
        </authorList>
    </citation>
    <scope>NUCLEOTIDE SEQUENCE [LARGE SCALE GENOMIC DNA]</scope>
    <source>
        <strain evidence="9">kw1407 / UAMH 11150</strain>
    </source>
</reference>
<dbReference type="PANTHER" id="PTHR36460:SF1">
    <property type="entry name" value="UPF0132 DOMAIN PROTEIN (AFU_ORTHOLOGUE AFUA_3G10255)"/>
    <property type="match status" value="1"/>
</dbReference>
<feature type="transmembrane region" description="Helical" evidence="7">
    <location>
        <begin position="537"/>
        <end position="555"/>
    </location>
</feature>
<comment type="similarity">
    <text evidence="2">Belongs to the universal ribosomal protein uL10 family.</text>
</comment>
<name>F0XP94_GROCL</name>
<dbReference type="AlphaFoldDB" id="F0XP94"/>
<dbReference type="SUPFAM" id="SSF160369">
    <property type="entry name" value="Ribosomal protein L10-like"/>
    <property type="match status" value="1"/>
</dbReference>
<organism evidence="9">
    <name type="scientific">Grosmannia clavigera (strain kw1407 / UAMH 11150)</name>
    <name type="common">Blue stain fungus</name>
    <name type="synonym">Graphiocladiella clavigera</name>
    <dbReference type="NCBI Taxonomy" id="655863"/>
    <lineage>
        <taxon>Eukaryota</taxon>
        <taxon>Fungi</taxon>
        <taxon>Dikarya</taxon>
        <taxon>Ascomycota</taxon>
        <taxon>Pezizomycotina</taxon>
        <taxon>Sordariomycetes</taxon>
        <taxon>Sordariomycetidae</taxon>
        <taxon>Ophiostomatales</taxon>
        <taxon>Ophiostomataceae</taxon>
        <taxon>Leptographium</taxon>
    </lineage>
</organism>
<protein>
    <submittedName>
        <fullName evidence="8">Upf0132 domain containing protein</fullName>
    </submittedName>
</protein>
<evidence type="ECO:0000256" key="7">
    <source>
        <dbReference type="SAM" id="Phobius"/>
    </source>
</evidence>
<proteinExistence type="inferred from homology"/>
<dbReference type="InterPro" id="IPR043141">
    <property type="entry name" value="Ribosomal_uL10-like_sf"/>
</dbReference>
<evidence type="ECO:0000256" key="6">
    <source>
        <dbReference type="SAM" id="MobiDB-lite"/>
    </source>
</evidence>
<keyword evidence="3 7" id="KW-0812">Transmembrane</keyword>
<dbReference type="GeneID" id="25980794"/>
<keyword evidence="9" id="KW-1185">Reference proteome</keyword>
<dbReference type="HOGENOM" id="CLU_452009_0_0_1"/>
<dbReference type="PANTHER" id="PTHR36460">
    <property type="entry name" value="UPF0132 DOMAIN PROTEIN (AFU_ORTHOLOGUE AFUA_3G10255)"/>
    <property type="match status" value="1"/>
</dbReference>
<dbReference type="EMBL" id="GL629801">
    <property type="protein sequence ID" value="EFX00267.1"/>
    <property type="molecule type" value="Genomic_DNA"/>
</dbReference>
<evidence type="ECO:0000313" key="8">
    <source>
        <dbReference type="EMBL" id="EFX00267.1"/>
    </source>
</evidence>
<dbReference type="STRING" id="655863.F0XP94"/>
<feature type="region of interest" description="Disordered" evidence="6">
    <location>
        <begin position="392"/>
        <end position="485"/>
    </location>
</feature>
<evidence type="ECO:0000256" key="5">
    <source>
        <dbReference type="ARBA" id="ARBA00023136"/>
    </source>
</evidence>